<comment type="similarity">
    <text evidence="2">Belongs to the SusD family.</text>
</comment>
<comment type="subcellular location">
    <subcellularLocation>
        <location evidence="1">Cell outer membrane</location>
    </subcellularLocation>
</comment>
<dbReference type="Gene3D" id="1.25.40.390">
    <property type="match status" value="1"/>
</dbReference>
<evidence type="ECO:0000256" key="4">
    <source>
        <dbReference type="ARBA" id="ARBA00023136"/>
    </source>
</evidence>
<evidence type="ECO:0000259" key="7">
    <source>
        <dbReference type="Pfam" id="PF07980"/>
    </source>
</evidence>
<accession>A0A5D4HCG7</accession>
<feature type="chain" id="PRO_5023077737" evidence="6">
    <location>
        <begin position="24"/>
        <end position="691"/>
    </location>
</feature>
<gene>
    <name evidence="9" type="ORF">FXV77_00585</name>
</gene>
<evidence type="ECO:0000256" key="2">
    <source>
        <dbReference type="ARBA" id="ARBA00006275"/>
    </source>
</evidence>
<evidence type="ECO:0000256" key="1">
    <source>
        <dbReference type="ARBA" id="ARBA00004442"/>
    </source>
</evidence>
<dbReference type="InterPro" id="IPR033985">
    <property type="entry name" value="SusD-like_N"/>
</dbReference>
<feature type="signal peptide" evidence="6">
    <location>
        <begin position="1"/>
        <end position="23"/>
    </location>
</feature>
<reference evidence="9 10" key="1">
    <citation type="submission" date="2019-08" db="EMBL/GenBank/DDBJ databases">
        <title>Phlebobacter frassis gen. nov. sp. nov., a new member of family Sphingobacteriaceae isolated from sand fly rearing media.</title>
        <authorList>
            <person name="Kakumanu M.L."/>
            <person name="Marayati B.F."/>
            <person name="Wada-Katsumata A."/>
            <person name="Wasserberg G."/>
            <person name="Schal C."/>
            <person name="Apperson C.S."/>
            <person name="Ponnusamy L."/>
        </authorList>
    </citation>
    <scope>NUCLEOTIDE SEQUENCE [LARGE SCALE GENOMIC DNA]</scope>
    <source>
        <strain evidence="9 10">SSI9</strain>
    </source>
</reference>
<dbReference type="InterPro" id="IPR012944">
    <property type="entry name" value="SusD_RagB_dom"/>
</dbReference>
<dbReference type="EMBL" id="VTAV01000001">
    <property type="protein sequence ID" value="TYR37823.1"/>
    <property type="molecule type" value="Genomic_DNA"/>
</dbReference>
<name>A0A5D4HCG7_9SPHI</name>
<dbReference type="Pfam" id="PF14322">
    <property type="entry name" value="SusD-like_3"/>
    <property type="match status" value="1"/>
</dbReference>
<organism evidence="9 10">
    <name type="scientific">Sphingobacterium phlebotomi</name>
    <dbReference type="NCBI Taxonomy" id="2605433"/>
    <lineage>
        <taxon>Bacteria</taxon>
        <taxon>Pseudomonadati</taxon>
        <taxon>Bacteroidota</taxon>
        <taxon>Sphingobacteriia</taxon>
        <taxon>Sphingobacteriales</taxon>
        <taxon>Sphingobacteriaceae</taxon>
        <taxon>Sphingobacterium</taxon>
    </lineage>
</organism>
<dbReference type="Proteomes" id="UP000322362">
    <property type="component" value="Unassembled WGS sequence"/>
</dbReference>
<keyword evidence="4" id="KW-0472">Membrane</keyword>
<keyword evidence="3 6" id="KW-0732">Signal</keyword>
<evidence type="ECO:0000256" key="5">
    <source>
        <dbReference type="ARBA" id="ARBA00023237"/>
    </source>
</evidence>
<dbReference type="Pfam" id="PF07980">
    <property type="entry name" value="SusD_RagB"/>
    <property type="match status" value="1"/>
</dbReference>
<dbReference type="AlphaFoldDB" id="A0A5D4HCG7"/>
<protein>
    <submittedName>
        <fullName evidence="9">RagB/SusD family nutrient uptake outer membrane protein</fullName>
    </submittedName>
</protein>
<dbReference type="GO" id="GO:0009279">
    <property type="term" value="C:cell outer membrane"/>
    <property type="evidence" value="ECO:0007669"/>
    <property type="project" value="UniProtKB-SubCell"/>
</dbReference>
<dbReference type="SUPFAM" id="SSF48452">
    <property type="entry name" value="TPR-like"/>
    <property type="match status" value="1"/>
</dbReference>
<evidence type="ECO:0000259" key="8">
    <source>
        <dbReference type="Pfam" id="PF14322"/>
    </source>
</evidence>
<dbReference type="RefSeq" id="WP_148917287.1">
    <property type="nucleotide sequence ID" value="NZ_VTAV01000001.1"/>
</dbReference>
<feature type="domain" description="RagB/SusD" evidence="7">
    <location>
        <begin position="346"/>
        <end position="689"/>
    </location>
</feature>
<feature type="domain" description="SusD-like N-terminal" evidence="8">
    <location>
        <begin position="100"/>
        <end position="221"/>
    </location>
</feature>
<evidence type="ECO:0000313" key="9">
    <source>
        <dbReference type="EMBL" id="TYR37823.1"/>
    </source>
</evidence>
<dbReference type="InterPro" id="IPR011990">
    <property type="entry name" value="TPR-like_helical_dom_sf"/>
</dbReference>
<evidence type="ECO:0000313" key="10">
    <source>
        <dbReference type="Proteomes" id="UP000322362"/>
    </source>
</evidence>
<proteinExistence type="inferred from homology"/>
<keyword evidence="5" id="KW-0998">Cell outer membrane</keyword>
<dbReference type="PROSITE" id="PS51257">
    <property type="entry name" value="PROKAR_LIPOPROTEIN"/>
    <property type="match status" value="1"/>
</dbReference>
<sequence length="691" mass="78454">MNRKRFLSIWTIIAGAACMCLNACVDLDITPKNVVADDDVLSTDAGVNIYMARMYSLMPFEDFKYTAQWGFENNGWLNSAGIEGTGEAVNREGLSAAFTSERTPYWNKGFELILEANYLLENLPNFKENFSEELYNHYLGEAYYARATAFYTMAKRFGGIPLVTKVIPYPASSEEMEVPRATEEETWDQILEDFDQAVELMMEESPIEGYSNKYVALAFKSEAMLYAGSVAKYNQDVSGRLTGLGRKTGVRVIGFDATTWQTASIRYFTEAYKAAREVMQDGGYSLYKKRWTADDPEAQYQNMVDMFSDLSSPENIYVKQYIFPTTTHAFDAYNLPFTFRAPLASGTCPTLDFIELFDGFDRYPDGSIRVTNGDQNASGNYLMFDSPLDFFKDAEPRLRAYVIFPSDEFRNKQIDVRAGVYIGDTPIKPFFSNYAYNTADTRYQNLSIYNGSSKSLYLSPREGGSQEIVDYNGKQMTAAGQEGPFYDNGEATVTGLYLRKWLNTDPNAEGGEGKSAQPFILMRYAEVLLNAAEAAIELRLADATSPDGSDFLQVATDAVNEIRERAGANLLQGTLTADIDGRNTVRKERRKELAFEHKSKWDIRRWRVAHYEGRDGFWGETRDKNKFSNNENYRFRGLYPFFSTKTGKYFFDARFQWVASKTYGYTPLNYYFEIPGGEVAKSAVIDQQPNR</sequence>
<evidence type="ECO:0000256" key="6">
    <source>
        <dbReference type="SAM" id="SignalP"/>
    </source>
</evidence>
<comment type="caution">
    <text evidence="9">The sequence shown here is derived from an EMBL/GenBank/DDBJ whole genome shotgun (WGS) entry which is preliminary data.</text>
</comment>
<evidence type="ECO:0000256" key="3">
    <source>
        <dbReference type="ARBA" id="ARBA00022729"/>
    </source>
</evidence>
<keyword evidence="10" id="KW-1185">Reference proteome</keyword>